<dbReference type="SUPFAM" id="SSF81301">
    <property type="entry name" value="Nucleotidyltransferase"/>
    <property type="match status" value="1"/>
</dbReference>
<keyword evidence="2" id="KW-0808">Transferase</keyword>
<dbReference type="InterPro" id="IPR016181">
    <property type="entry name" value="Acyl_CoA_acyltransferase"/>
</dbReference>
<protein>
    <submittedName>
        <fullName evidence="2">GNAT family N-acetyltransferase</fullName>
        <ecNumber evidence="2">2.3.1.-</ecNumber>
    </submittedName>
</protein>
<dbReference type="Pfam" id="PF00583">
    <property type="entry name" value="Acetyltransf_1"/>
    <property type="match status" value="1"/>
</dbReference>
<dbReference type="PROSITE" id="PS51186">
    <property type="entry name" value="GNAT"/>
    <property type="match status" value="2"/>
</dbReference>
<dbReference type="PANTHER" id="PTHR34822:SF1">
    <property type="entry name" value="GRPB FAMILY PROTEIN"/>
    <property type="match status" value="1"/>
</dbReference>
<feature type="domain" description="N-acetyltransferase" evidence="1">
    <location>
        <begin position="354"/>
        <end position="502"/>
    </location>
</feature>
<dbReference type="RefSeq" id="WP_289472266.1">
    <property type="nucleotide sequence ID" value="NZ_JAUCMN010000002.1"/>
</dbReference>
<evidence type="ECO:0000313" key="2">
    <source>
        <dbReference type="EMBL" id="MDM7890749.1"/>
    </source>
</evidence>
<dbReference type="Gene3D" id="3.30.460.10">
    <property type="entry name" value="Beta Polymerase, domain 2"/>
    <property type="match status" value="1"/>
</dbReference>
<proteinExistence type="predicted"/>
<dbReference type="Proteomes" id="UP001236404">
    <property type="component" value="Unassembled WGS sequence"/>
</dbReference>
<dbReference type="InterPro" id="IPR000182">
    <property type="entry name" value="GNAT_dom"/>
</dbReference>
<keyword evidence="3" id="KW-1185">Reference proteome</keyword>
<dbReference type="EC" id="2.3.1.-" evidence="2"/>
<dbReference type="InterPro" id="IPR043519">
    <property type="entry name" value="NT_sf"/>
</dbReference>
<name>A0ABT7TN06_9MICO</name>
<keyword evidence="2" id="KW-0012">Acyltransferase</keyword>
<organism evidence="2 3">
    <name type="scientific">Curtobacterium caseinilyticum</name>
    <dbReference type="NCBI Taxonomy" id="3055137"/>
    <lineage>
        <taxon>Bacteria</taxon>
        <taxon>Bacillati</taxon>
        <taxon>Actinomycetota</taxon>
        <taxon>Actinomycetes</taxon>
        <taxon>Micrococcales</taxon>
        <taxon>Microbacteriaceae</taxon>
        <taxon>Curtobacterium</taxon>
    </lineage>
</organism>
<gene>
    <name evidence="2" type="ORF">QUG93_03535</name>
</gene>
<sequence length="502" mass="55288">MELVAPSPEYHPSFRRALQEWDGAHQDGAGIRDAAELADRAGFERWVGQLLAEETVPASPAHVTCTYRWMVEGDEYLGSIALRHELNDFLRSYGGHVGYSVRPSARGRGLASAALAEVVRTAADRGMPEVVLTCDATNPASRRVIEHAGGRYERRVVDPDGHTLLHHWIRTGAHAQPDVTDVDVVGGPEPLTVGLHEYDPAWPTRYEEHRARIAHALDGQHVTIEHIGSTSVPGLAAKPIVDVAVAVPDVTDEAAYLTPLLEAGYELRVREPGHRLVRTAERDAHVHVYEHGAPELDHYLLLRDQLRRDDTDRQRYEDTKRALMEQSWDDTNAYADAKTGVIEDIRARARAATVRVRPVRSTDADAWQARYDGYRAFHRLPEDAEAVRTTWEWISTGAHGLSGLVAEDADGRLLGLANVRRFARPSSATTGLYLDDLFTAPHARGRGVATALLHEVAATAAAEGASVVRWITAADNATARAVYDRVAAATPWITYDMRPSAD</sequence>
<dbReference type="Pfam" id="PF13302">
    <property type="entry name" value="Acetyltransf_3"/>
    <property type="match status" value="1"/>
</dbReference>
<dbReference type="GO" id="GO:0016746">
    <property type="term" value="F:acyltransferase activity"/>
    <property type="evidence" value="ECO:0007669"/>
    <property type="project" value="UniProtKB-KW"/>
</dbReference>
<comment type="caution">
    <text evidence="2">The sequence shown here is derived from an EMBL/GenBank/DDBJ whole genome shotgun (WGS) entry which is preliminary data.</text>
</comment>
<dbReference type="Pfam" id="PF04229">
    <property type="entry name" value="GrpB"/>
    <property type="match status" value="1"/>
</dbReference>
<evidence type="ECO:0000313" key="3">
    <source>
        <dbReference type="Proteomes" id="UP001236404"/>
    </source>
</evidence>
<accession>A0ABT7TN06</accession>
<reference evidence="2 3" key="1">
    <citation type="submission" date="2023-06" db="EMBL/GenBank/DDBJ databases">
        <authorList>
            <person name="Feng G."/>
            <person name="Li J."/>
            <person name="Zhu H."/>
        </authorList>
    </citation>
    <scope>NUCLEOTIDE SEQUENCE [LARGE SCALE GENOMIC DNA]</scope>
    <source>
        <strain evidence="2 3">RHCKG28</strain>
    </source>
</reference>
<dbReference type="CDD" id="cd04301">
    <property type="entry name" value="NAT_SF"/>
    <property type="match status" value="2"/>
</dbReference>
<dbReference type="EMBL" id="JAUCMN010000002">
    <property type="protein sequence ID" value="MDM7890749.1"/>
    <property type="molecule type" value="Genomic_DNA"/>
</dbReference>
<dbReference type="InterPro" id="IPR007344">
    <property type="entry name" value="GrpB/CoaE"/>
</dbReference>
<dbReference type="Gene3D" id="3.40.630.30">
    <property type="match status" value="2"/>
</dbReference>
<feature type="domain" description="N-acetyltransferase" evidence="1">
    <location>
        <begin position="29"/>
        <end position="170"/>
    </location>
</feature>
<dbReference type="PANTHER" id="PTHR34822">
    <property type="entry name" value="GRPB DOMAIN PROTEIN (AFU_ORTHOLOGUE AFUA_1G01530)"/>
    <property type="match status" value="1"/>
</dbReference>
<dbReference type="SUPFAM" id="SSF55729">
    <property type="entry name" value="Acyl-CoA N-acyltransferases (Nat)"/>
    <property type="match status" value="2"/>
</dbReference>
<evidence type="ECO:0000259" key="1">
    <source>
        <dbReference type="PROSITE" id="PS51186"/>
    </source>
</evidence>